<name>A0A1B6G208_9HEMI</name>
<organism evidence="1">
    <name type="scientific">Cuerna arida</name>
    <dbReference type="NCBI Taxonomy" id="1464854"/>
    <lineage>
        <taxon>Eukaryota</taxon>
        <taxon>Metazoa</taxon>
        <taxon>Ecdysozoa</taxon>
        <taxon>Arthropoda</taxon>
        <taxon>Hexapoda</taxon>
        <taxon>Insecta</taxon>
        <taxon>Pterygota</taxon>
        <taxon>Neoptera</taxon>
        <taxon>Paraneoptera</taxon>
        <taxon>Hemiptera</taxon>
        <taxon>Auchenorrhyncha</taxon>
        <taxon>Membracoidea</taxon>
        <taxon>Cicadellidae</taxon>
        <taxon>Cicadellinae</taxon>
        <taxon>Proconiini</taxon>
        <taxon>Cuerna</taxon>
    </lineage>
</organism>
<proteinExistence type="predicted"/>
<dbReference type="EMBL" id="GECZ01013299">
    <property type="protein sequence ID" value="JAS56470.1"/>
    <property type="molecule type" value="Transcribed_RNA"/>
</dbReference>
<reference evidence="1" key="1">
    <citation type="submission" date="2015-11" db="EMBL/GenBank/DDBJ databases">
        <title>De novo transcriptome assembly of four potential Pierce s Disease insect vectors from Arizona vineyards.</title>
        <authorList>
            <person name="Tassone E.E."/>
        </authorList>
    </citation>
    <scope>NUCLEOTIDE SEQUENCE</scope>
</reference>
<gene>
    <name evidence="1" type="ORF">g.4</name>
</gene>
<sequence length="118" mass="13583">AINELPRHFYTRQGLHFNKQGKWKIALMLKEMFHPKPLLKSKITIKENAINIIEADIWRMIDRNKKDSSVAFSHTISHDLDCPRSMTAGVAVVFRKAFGRPQASDYIDTKLTCQAVEN</sequence>
<dbReference type="AlphaFoldDB" id="A0A1B6G208"/>
<evidence type="ECO:0000313" key="1">
    <source>
        <dbReference type="EMBL" id="JAS56470.1"/>
    </source>
</evidence>
<accession>A0A1B6G208</accession>
<feature type="non-terminal residue" evidence="1">
    <location>
        <position position="118"/>
    </location>
</feature>
<feature type="non-terminal residue" evidence="1">
    <location>
        <position position="1"/>
    </location>
</feature>
<protein>
    <submittedName>
        <fullName evidence="1">Uncharacterized protein</fullName>
    </submittedName>
</protein>